<evidence type="ECO:0000313" key="2">
    <source>
        <dbReference type="Proteomes" id="UP000023152"/>
    </source>
</evidence>
<gene>
    <name evidence="1" type="ORF">RFI_08228</name>
</gene>
<organism evidence="1 2">
    <name type="scientific">Reticulomyxa filosa</name>
    <dbReference type="NCBI Taxonomy" id="46433"/>
    <lineage>
        <taxon>Eukaryota</taxon>
        <taxon>Sar</taxon>
        <taxon>Rhizaria</taxon>
        <taxon>Retaria</taxon>
        <taxon>Foraminifera</taxon>
        <taxon>Monothalamids</taxon>
        <taxon>Reticulomyxidae</taxon>
        <taxon>Reticulomyxa</taxon>
    </lineage>
</organism>
<keyword evidence="2" id="KW-1185">Reference proteome</keyword>
<evidence type="ECO:0000313" key="1">
    <source>
        <dbReference type="EMBL" id="ETO28902.1"/>
    </source>
</evidence>
<dbReference type="AlphaFoldDB" id="X6NUH9"/>
<proteinExistence type="predicted"/>
<protein>
    <submittedName>
        <fullName evidence="1">Uncharacterized protein</fullName>
    </submittedName>
</protein>
<dbReference type="Proteomes" id="UP000023152">
    <property type="component" value="Unassembled WGS sequence"/>
</dbReference>
<name>X6NUH9_RETFI</name>
<comment type="caution">
    <text evidence="1">The sequence shown here is derived from an EMBL/GenBank/DDBJ whole genome shotgun (WGS) entry which is preliminary data.</text>
</comment>
<reference evidence="1 2" key="1">
    <citation type="journal article" date="2013" name="Curr. Biol.">
        <title>The Genome of the Foraminiferan Reticulomyxa filosa.</title>
        <authorList>
            <person name="Glockner G."/>
            <person name="Hulsmann N."/>
            <person name="Schleicher M."/>
            <person name="Noegel A.A."/>
            <person name="Eichinger L."/>
            <person name="Gallinger C."/>
            <person name="Pawlowski J."/>
            <person name="Sierra R."/>
            <person name="Euteneuer U."/>
            <person name="Pillet L."/>
            <person name="Moustafa A."/>
            <person name="Platzer M."/>
            <person name="Groth M."/>
            <person name="Szafranski K."/>
            <person name="Schliwa M."/>
        </authorList>
    </citation>
    <scope>NUCLEOTIDE SEQUENCE [LARGE SCALE GENOMIC DNA]</scope>
</reference>
<accession>X6NUH9</accession>
<sequence length="66" mass="7866">MNLVNKKENIMGRRKVKNLVVKLVTVCIAIHQHPFYSQNIGYFQKKKKKEMLDQDFNYLIKNNIPC</sequence>
<dbReference type="EMBL" id="ASPP01006396">
    <property type="protein sequence ID" value="ETO28902.1"/>
    <property type="molecule type" value="Genomic_DNA"/>
</dbReference>